<accession>A0A6L2PTL3</accession>
<dbReference type="PANTHER" id="PTHR21301:SF10">
    <property type="entry name" value="REVERSE TRANSCRIPTASE DOMAIN-CONTAINING PROTEIN"/>
    <property type="match status" value="1"/>
</dbReference>
<gene>
    <name evidence="2" type="ORF">Cfor_02920</name>
</gene>
<evidence type="ECO:0000313" key="2">
    <source>
        <dbReference type="EMBL" id="GFG35951.1"/>
    </source>
</evidence>
<sequence>MAGLYLTSTLHPSMLTNRAFDSCHVVTLTTSSNSLARVNKNFIVWDFSPVRLSHSTGCEPARQDFTLTSKHRSYILSTGLRRDLLSRVNAALHFRMTLHIAQLDINEHCRLVTYDIKDLYVNIPIEETLYITDFFLRIKNNKATIRSQILELMHTTLKQNYFKFGQEFYRPQKGIAMGLPLSSLVAEILQFFELRVVKHNLETKSIIIYTRYLDDILILYDESRTNVDTLTRALNNIHNNLPSVPSHEREGQVNFLDLWIIRNNTTLEIDIFRGHIQH</sequence>
<dbReference type="OrthoDB" id="8067420at2759"/>
<dbReference type="PANTHER" id="PTHR21301">
    <property type="entry name" value="REVERSE TRANSCRIPTASE"/>
    <property type="match status" value="1"/>
</dbReference>
<name>A0A6L2PTL3_COPFO</name>
<proteinExistence type="predicted"/>
<evidence type="ECO:0000259" key="1">
    <source>
        <dbReference type="PROSITE" id="PS50878"/>
    </source>
</evidence>
<dbReference type="InParanoid" id="A0A6L2PTL3"/>
<dbReference type="InterPro" id="IPR000477">
    <property type="entry name" value="RT_dom"/>
</dbReference>
<dbReference type="EMBL" id="BLKM01012228">
    <property type="protein sequence ID" value="GFG35951.1"/>
    <property type="molecule type" value="Genomic_DNA"/>
</dbReference>
<protein>
    <recommendedName>
        <fullName evidence="1">Reverse transcriptase domain-containing protein</fullName>
    </recommendedName>
</protein>
<dbReference type="Proteomes" id="UP000502823">
    <property type="component" value="Unassembled WGS sequence"/>
</dbReference>
<dbReference type="AlphaFoldDB" id="A0A6L2PTL3"/>
<comment type="caution">
    <text evidence="2">The sequence shown here is derived from an EMBL/GenBank/DDBJ whole genome shotgun (WGS) entry which is preliminary data.</text>
</comment>
<feature type="domain" description="Reverse transcriptase" evidence="1">
    <location>
        <begin position="1"/>
        <end position="277"/>
    </location>
</feature>
<dbReference type="PROSITE" id="PS50878">
    <property type="entry name" value="RT_POL"/>
    <property type="match status" value="1"/>
</dbReference>
<dbReference type="Pfam" id="PF00078">
    <property type="entry name" value="RVT_1"/>
    <property type="match status" value="1"/>
</dbReference>
<organism evidence="2 3">
    <name type="scientific">Coptotermes formosanus</name>
    <name type="common">Formosan subterranean termite</name>
    <dbReference type="NCBI Taxonomy" id="36987"/>
    <lineage>
        <taxon>Eukaryota</taxon>
        <taxon>Metazoa</taxon>
        <taxon>Ecdysozoa</taxon>
        <taxon>Arthropoda</taxon>
        <taxon>Hexapoda</taxon>
        <taxon>Insecta</taxon>
        <taxon>Pterygota</taxon>
        <taxon>Neoptera</taxon>
        <taxon>Polyneoptera</taxon>
        <taxon>Dictyoptera</taxon>
        <taxon>Blattodea</taxon>
        <taxon>Blattoidea</taxon>
        <taxon>Termitoidae</taxon>
        <taxon>Rhinotermitidae</taxon>
        <taxon>Coptotermes</taxon>
    </lineage>
</organism>
<reference evidence="3" key="1">
    <citation type="submission" date="2020-01" db="EMBL/GenBank/DDBJ databases">
        <title>Draft genome sequence of the Termite Coptotermes fromosanus.</title>
        <authorList>
            <person name="Itakura S."/>
            <person name="Yosikawa Y."/>
            <person name="Umezawa K."/>
        </authorList>
    </citation>
    <scope>NUCLEOTIDE SEQUENCE [LARGE SCALE GENOMIC DNA]</scope>
</reference>
<evidence type="ECO:0000313" key="3">
    <source>
        <dbReference type="Proteomes" id="UP000502823"/>
    </source>
</evidence>
<keyword evidence="3" id="KW-1185">Reference proteome</keyword>